<protein>
    <submittedName>
        <fullName evidence="3">ArsR/SmtB family transcription factor</fullName>
    </submittedName>
</protein>
<evidence type="ECO:0000313" key="3">
    <source>
        <dbReference type="EMBL" id="MFD1569323.1"/>
    </source>
</evidence>
<reference evidence="3 4" key="1">
    <citation type="journal article" date="2019" name="Int. J. Syst. Evol. Microbiol.">
        <title>The Global Catalogue of Microorganisms (GCM) 10K type strain sequencing project: providing services to taxonomists for standard genome sequencing and annotation.</title>
        <authorList>
            <consortium name="The Broad Institute Genomics Platform"/>
            <consortium name="The Broad Institute Genome Sequencing Center for Infectious Disease"/>
            <person name="Wu L."/>
            <person name="Ma J."/>
        </authorList>
    </citation>
    <scope>NUCLEOTIDE SEQUENCE [LARGE SCALE GENOMIC DNA]</scope>
    <source>
        <strain evidence="3 4">CGMCC 1.12689</strain>
    </source>
</reference>
<comment type="caution">
    <text evidence="3">The sequence shown here is derived from an EMBL/GenBank/DDBJ whole genome shotgun (WGS) entry which is preliminary data.</text>
</comment>
<name>A0ABD6BYP4_9EURY</name>
<feature type="domain" description="HTH arsR-type" evidence="2">
    <location>
        <begin position="16"/>
        <end position="98"/>
    </location>
</feature>
<evidence type="ECO:0000256" key="1">
    <source>
        <dbReference type="SAM" id="MobiDB-lite"/>
    </source>
</evidence>
<keyword evidence="4" id="KW-1185">Reference proteome</keyword>
<organism evidence="3 4">
    <name type="scientific">Halorubrum laminariae</name>
    <dbReference type="NCBI Taxonomy" id="1433523"/>
    <lineage>
        <taxon>Archaea</taxon>
        <taxon>Methanobacteriati</taxon>
        <taxon>Methanobacteriota</taxon>
        <taxon>Stenosarchaea group</taxon>
        <taxon>Halobacteria</taxon>
        <taxon>Halobacteriales</taxon>
        <taxon>Haloferacaceae</taxon>
        <taxon>Halorubrum</taxon>
    </lineage>
</organism>
<dbReference type="SMART" id="SM00418">
    <property type="entry name" value="HTH_ARSR"/>
    <property type="match status" value="1"/>
</dbReference>
<dbReference type="EMBL" id="JBHUDB010000001">
    <property type="protein sequence ID" value="MFD1569323.1"/>
    <property type="molecule type" value="Genomic_DNA"/>
</dbReference>
<feature type="region of interest" description="Disordered" evidence="1">
    <location>
        <begin position="93"/>
        <end position="120"/>
    </location>
</feature>
<dbReference type="SUPFAM" id="SSF46785">
    <property type="entry name" value="Winged helix' DNA-binding domain"/>
    <property type="match status" value="1"/>
</dbReference>
<dbReference type="RefSeq" id="WP_256417161.1">
    <property type="nucleotide sequence ID" value="NZ_JANHDL010000002.1"/>
</dbReference>
<accession>A0ABD6BYP4</accession>
<proteinExistence type="predicted"/>
<gene>
    <name evidence="3" type="ORF">ACFR9T_01740</name>
</gene>
<dbReference type="CDD" id="cd00090">
    <property type="entry name" value="HTH_ARSR"/>
    <property type="match status" value="1"/>
</dbReference>
<evidence type="ECO:0000313" key="4">
    <source>
        <dbReference type="Proteomes" id="UP001597185"/>
    </source>
</evidence>
<feature type="compositionally biased region" description="Acidic residues" evidence="1">
    <location>
        <begin position="96"/>
        <end position="107"/>
    </location>
</feature>
<feature type="compositionally biased region" description="Basic and acidic residues" evidence="1">
    <location>
        <begin position="108"/>
        <end position="120"/>
    </location>
</feature>
<dbReference type="InterPro" id="IPR001845">
    <property type="entry name" value="HTH_ArsR_DNA-bd_dom"/>
</dbReference>
<evidence type="ECO:0000259" key="2">
    <source>
        <dbReference type="SMART" id="SM00418"/>
    </source>
</evidence>
<dbReference type="Proteomes" id="UP001597185">
    <property type="component" value="Unassembled WGS sequence"/>
</dbReference>
<dbReference type="Pfam" id="PF12840">
    <property type="entry name" value="HTH_20"/>
    <property type="match status" value="1"/>
</dbReference>
<dbReference type="Gene3D" id="1.10.10.10">
    <property type="entry name" value="Winged helix-like DNA-binding domain superfamily/Winged helix DNA-binding domain"/>
    <property type="match status" value="1"/>
</dbReference>
<dbReference type="InterPro" id="IPR011991">
    <property type="entry name" value="ArsR-like_HTH"/>
</dbReference>
<dbReference type="AlphaFoldDB" id="A0ABD6BYP4"/>
<dbReference type="InterPro" id="IPR036390">
    <property type="entry name" value="WH_DNA-bd_sf"/>
</dbReference>
<sequence length="139" mass="15654">MVRTPPRERASPSVDEVLDALADDPSRRIVTALSEPKTASELSEECDIPLSTTYRKLERLTEASLLEESTDIRRDGQHTTRYSVAFESVTVSVSDAGEDSDAETDTGDGEREFDVSFTRPERTRDERLADLWSELREET</sequence>
<dbReference type="InterPro" id="IPR036388">
    <property type="entry name" value="WH-like_DNA-bd_sf"/>
</dbReference>